<feature type="chain" id="PRO_5045289046" evidence="1">
    <location>
        <begin position="26"/>
        <end position="327"/>
    </location>
</feature>
<dbReference type="SUPFAM" id="SSF56935">
    <property type="entry name" value="Porins"/>
    <property type="match status" value="1"/>
</dbReference>
<accession>A0ABT5JNK4</accession>
<sequence length="327" mass="33099">MSYTFRGLSAVSVVICLAGAAPAFAADEQSADDSFTVVEAAPVSAPSTSTFALAASERAIAPIAPDASRADDEPASAITVSGSATLTSDYRFRGVSQTDEGLAVQGGITISHESGFYVGAWGSNLAGWGTFGGTNTELDLIAGFAFPVGEGTLDTGVVWYMYPSGADTTDFAELYAKLSGDIGPLSLTAGVAYAPNQEALGKVFLTGAAAAAGLPDDPGDKEDNLYLSGDVVYGIADTPISLKAHLGYSDGNAGLGPNGTSIAPTGTYFDWSLGADVSPIEGLTLSVAYIDTDISAAESAYLLPNFSKLAGGQIADATVVFSVTASF</sequence>
<reference evidence="2 3" key="1">
    <citation type="submission" date="2022-10" db="EMBL/GenBank/DDBJ databases">
        <title>Erythrobacter sp. sf7 Genome sequencing.</title>
        <authorList>
            <person name="Park S."/>
        </authorList>
    </citation>
    <scope>NUCLEOTIDE SEQUENCE [LARGE SCALE GENOMIC DNA]</scope>
    <source>
        <strain evidence="3">sf7</strain>
    </source>
</reference>
<dbReference type="Proteomes" id="UP001216558">
    <property type="component" value="Unassembled WGS sequence"/>
</dbReference>
<dbReference type="InterPro" id="IPR010239">
    <property type="entry name" value="CHP02001"/>
</dbReference>
<dbReference type="NCBIfam" id="TIGR02001">
    <property type="entry name" value="gcw_chp"/>
    <property type="match status" value="1"/>
</dbReference>
<proteinExistence type="predicted"/>
<gene>
    <name evidence="2" type="ORF">OIK40_06795</name>
</gene>
<keyword evidence="1" id="KW-0732">Signal</keyword>
<name>A0ABT5JNK4_9SPHN</name>
<dbReference type="Pfam" id="PF09694">
    <property type="entry name" value="Gcw_chp"/>
    <property type="match status" value="1"/>
</dbReference>
<comment type="caution">
    <text evidence="2">The sequence shown here is derived from an EMBL/GenBank/DDBJ whole genome shotgun (WGS) entry which is preliminary data.</text>
</comment>
<organism evidence="2 3">
    <name type="scientific">Erythrobacter fulvus</name>
    <dbReference type="NCBI Taxonomy" id="2987523"/>
    <lineage>
        <taxon>Bacteria</taxon>
        <taxon>Pseudomonadati</taxon>
        <taxon>Pseudomonadota</taxon>
        <taxon>Alphaproteobacteria</taxon>
        <taxon>Sphingomonadales</taxon>
        <taxon>Erythrobacteraceae</taxon>
        <taxon>Erythrobacter/Porphyrobacter group</taxon>
        <taxon>Erythrobacter</taxon>
    </lineage>
</organism>
<protein>
    <submittedName>
        <fullName evidence="2">TorF family putative porin</fullName>
    </submittedName>
</protein>
<evidence type="ECO:0000256" key="1">
    <source>
        <dbReference type="SAM" id="SignalP"/>
    </source>
</evidence>
<evidence type="ECO:0000313" key="2">
    <source>
        <dbReference type="EMBL" id="MDC8754351.1"/>
    </source>
</evidence>
<feature type="signal peptide" evidence="1">
    <location>
        <begin position="1"/>
        <end position="25"/>
    </location>
</feature>
<dbReference type="EMBL" id="JAQQXQ010000004">
    <property type="protein sequence ID" value="MDC8754351.1"/>
    <property type="molecule type" value="Genomic_DNA"/>
</dbReference>
<dbReference type="RefSeq" id="WP_273677262.1">
    <property type="nucleotide sequence ID" value="NZ_JAQQXQ010000004.1"/>
</dbReference>
<keyword evidence="3" id="KW-1185">Reference proteome</keyword>
<evidence type="ECO:0000313" key="3">
    <source>
        <dbReference type="Proteomes" id="UP001216558"/>
    </source>
</evidence>